<protein>
    <recommendedName>
        <fullName evidence="4">Major facilitator superfamily (MFS) profile domain-containing protein</fullName>
    </recommendedName>
</protein>
<dbReference type="InterPro" id="IPR020846">
    <property type="entry name" value="MFS_dom"/>
</dbReference>
<dbReference type="InterPro" id="IPR036259">
    <property type="entry name" value="MFS_trans_sf"/>
</dbReference>
<dbReference type="GO" id="GO:0022857">
    <property type="term" value="F:transmembrane transporter activity"/>
    <property type="evidence" value="ECO:0007669"/>
    <property type="project" value="InterPro"/>
</dbReference>
<evidence type="ECO:0000256" key="2">
    <source>
        <dbReference type="SAM" id="MobiDB-lite"/>
    </source>
</evidence>
<dbReference type="PROSITE" id="PS50850">
    <property type="entry name" value="MFS"/>
    <property type="match status" value="1"/>
</dbReference>
<feature type="transmembrane region" description="Helical" evidence="3">
    <location>
        <begin position="372"/>
        <end position="396"/>
    </location>
</feature>
<feature type="region of interest" description="Disordered" evidence="2">
    <location>
        <begin position="435"/>
        <end position="455"/>
    </location>
</feature>
<keyword evidence="3" id="KW-0812">Transmembrane</keyword>
<dbReference type="GO" id="GO:0016020">
    <property type="term" value="C:membrane"/>
    <property type="evidence" value="ECO:0007669"/>
    <property type="project" value="UniProtKB-SubCell"/>
</dbReference>
<dbReference type="SUPFAM" id="SSF103473">
    <property type="entry name" value="MFS general substrate transporter"/>
    <property type="match status" value="1"/>
</dbReference>
<evidence type="ECO:0000256" key="3">
    <source>
        <dbReference type="SAM" id="Phobius"/>
    </source>
</evidence>
<keyword evidence="3" id="KW-1133">Transmembrane helix</keyword>
<feature type="transmembrane region" description="Helical" evidence="3">
    <location>
        <begin position="244"/>
        <end position="264"/>
    </location>
</feature>
<comment type="subcellular location">
    <subcellularLocation>
        <location evidence="1">Membrane</location>
        <topology evidence="1">Multi-pass membrane protein</topology>
    </subcellularLocation>
</comment>
<evidence type="ECO:0000313" key="6">
    <source>
        <dbReference type="Proteomes" id="UP001432027"/>
    </source>
</evidence>
<dbReference type="PANTHER" id="PTHR45757">
    <property type="entry name" value="PROTEIN CBG23364-RELATED"/>
    <property type="match status" value="1"/>
</dbReference>
<comment type="caution">
    <text evidence="5">The sequence shown here is derived from an EMBL/GenBank/DDBJ whole genome shotgun (WGS) entry which is preliminary data.</text>
</comment>
<keyword evidence="6" id="KW-1185">Reference proteome</keyword>
<dbReference type="Pfam" id="PF07690">
    <property type="entry name" value="MFS_1"/>
    <property type="match status" value="1"/>
</dbReference>
<evidence type="ECO:0000259" key="4">
    <source>
        <dbReference type="PROSITE" id="PS50850"/>
    </source>
</evidence>
<name>A0AAV5ULG0_9BILA</name>
<feature type="transmembrane region" description="Helical" evidence="3">
    <location>
        <begin position="314"/>
        <end position="334"/>
    </location>
</feature>
<feature type="transmembrane region" description="Helical" evidence="3">
    <location>
        <begin position="183"/>
        <end position="201"/>
    </location>
</feature>
<dbReference type="PANTHER" id="PTHR45757:SF5">
    <property type="entry name" value="MAJOR FACILITATOR SUPERFAMILY (MFS) PROFILE DOMAIN-CONTAINING PROTEIN"/>
    <property type="match status" value="1"/>
</dbReference>
<dbReference type="Gene3D" id="1.20.1250.20">
    <property type="entry name" value="MFS general substrate transporter like domains"/>
    <property type="match status" value="2"/>
</dbReference>
<evidence type="ECO:0000256" key="1">
    <source>
        <dbReference type="ARBA" id="ARBA00004141"/>
    </source>
</evidence>
<evidence type="ECO:0000313" key="5">
    <source>
        <dbReference type="EMBL" id="GMT06774.1"/>
    </source>
</evidence>
<organism evidence="5 6">
    <name type="scientific">Pristionchus entomophagus</name>
    <dbReference type="NCBI Taxonomy" id="358040"/>
    <lineage>
        <taxon>Eukaryota</taxon>
        <taxon>Metazoa</taxon>
        <taxon>Ecdysozoa</taxon>
        <taxon>Nematoda</taxon>
        <taxon>Chromadorea</taxon>
        <taxon>Rhabditida</taxon>
        <taxon>Rhabditina</taxon>
        <taxon>Diplogasteromorpha</taxon>
        <taxon>Diplogasteroidea</taxon>
        <taxon>Neodiplogasteridae</taxon>
        <taxon>Pristionchus</taxon>
    </lineage>
</organism>
<gene>
    <name evidence="5" type="ORF">PENTCL1PPCAC_28948</name>
</gene>
<accession>A0AAV5ULG0</accession>
<dbReference type="AlphaFoldDB" id="A0AAV5ULG0"/>
<dbReference type="EMBL" id="BTSX01000006">
    <property type="protein sequence ID" value="GMT06774.1"/>
    <property type="molecule type" value="Genomic_DNA"/>
</dbReference>
<feature type="transmembrane region" description="Helical" evidence="3">
    <location>
        <begin position="91"/>
        <end position="124"/>
    </location>
</feature>
<sequence>MDTILTKIQALRHYYRYVIVVVTFIMLGSLMIGPDVFTYTMVYMENNGTDDNAFRIYSDEEKNYLITAMAVGTLIGMYPFNWLFSRFGARFLIIGAGILSTASTCLTPVCLDFSLATAIIIRIIQGISYSADFGLVGLVVTNWSPVAETAIILALLSSFTFLKASVQLPLAAYMLQAYGWRSIYYAIGGIIAGATVLWTLVYRDDPRSSPATAIEIVKIEREKERKEGRMVVPYKRILLDYRVYALWVAAFVDTTSSIMLMTYLSKFYARIGFDSTQNAIATSLPGYSFIIGKLITGVLSDSIKCISEPTKIRICTFISLQLSAFILLTIGLTIDGNKSMQVAFQVIFQFLIGANVGAFYKGGVLMSGPYAFFVIGNVQLFKSLSSLIEPLLFGWIVANNELTEWQTFFYVHVGLLTVGTIIYFPFVSTENRYMEKEGTEEGSDESPYPSEHSKL</sequence>
<dbReference type="InterPro" id="IPR011701">
    <property type="entry name" value="MFS"/>
</dbReference>
<dbReference type="Proteomes" id="UP001432027">
    <property type="component" value="Unassembled WGS sequence"/>
</dbReference>
<reference evidence="5" key="1">
    <citation type="submission" date="2023-10" db="EMBL/GenBank/DDBJ databases">
        <title>Genome assembly of Pristionchus species.</title>
        <authorList>
            <person name="Yoshida K."/>
            <person name="Sommer R.J."/>
        </authorList>
    </citation>
    <scope>NUCLEOTIDE SEQUENCE</scope>
    <source>
        <strain evidence="5">RS0144</strain>
    </source>
</reference>
<feature type="domain" description="Major facilitator superfamily (MFS) profile" evidence="4">
    <location>
        <begin position="21"/>
        <end position="431"/>
    </location>
</feature>
<proteinExistence type="predicted"/>
<feature type="transmembrane region" description="Helical" evidence="3">
    <location>
        <begin position="408"/>
        <end position="426"/>
    </location>
</feature>
<feature type="transmembrane region" description="Helical" evidence="3">
    <location>
        <begin position="64"/>
        <end position="84"/>
    </location>
</feature>
<feature type="transmembrane region" description="Helical" evidence="3">
    <location>
        <begin position="340"/>
        <end position="360"/>
    </location>
</feature>
<keyword evidence="3" id="KW-0472">Membrane</keyword>
<feature type="transmembrane region" description="Helical" evidence="3">
    <location>
        <begin position="17"/>
        <end position="44"/>
    </location>
</feature>